<organism evidence="1">
    <name type="scientific">marine sediment metagenome</name>
    <dbReference type="NCBI Taxonomy" id="412755"/>
    <lineage>
        <taxon>unclassified sequences</taxon>
        <taxon>metagenomes</taxon>
        <taxon>ecological metagenomes</taxon>
    </lineage>
</organism>
<proteinExistence type="predicted"/>
<dbReference type="InterPro" id="IPR013320">
    <property type="entry name" value="ConA-like_dom_sf"/>
</dbReference>
<gene>
    <name evidence="1" type="ORF">S06H3_13433</name>
</gene>
<reference evidence="1" key="1">
    <citation type="journal article" date="2014" name="Front. Microbiol.">
        <title>High frequency of phylogenetically diverse reductive dehalogenase-homologous genes in deep subseafloor sedimentary metagenomes.</title>
        <authorList>
            <person name="Kawai M."/>
            <person name="Futagami T."/>
            <person name="Toyoda A."/>
            <person name="Takaki Y."/>
            <person name="Nishi S."/>
            <person name="Hori S."/>
            <person name="Arai W."/>
            <person name="Tsubouchi T."/>
            <person name="Morono Y."/>
            <person name="Uchiyama I."/>
            <person name="Ito T."/>
            <person name="Fujiyama A."/>
            <person name="Inagaki F."/>
            <person name="Takami H."/>
        </authorList>
    </citation>
    <scope>NUCLEOTIDE SEQUENCE</scope>
    <source>
        <strain evidence="1">Expedition CK06-06</strain>
    </source>
</reference>
<sequence length="319" mass="33978">MAQINNAIEPLTFGMTQTTWVKALERGKRTSINIENENLASAARYQFPIGDNPFAYDFVTNTDIAITPVLSAANTWASSTKGQIKVRFKADAHAGIRYLVSYGDTNADTHLSLWVDDDEKIAASAELAGTAQWTFKSDNAIIAGVWYEATLRQEGVVPTLKINGSGVPITFSVTTDQTAWMADLPLIDNAFIGVSSFNSAGKADYFEGEIDYVVMTQFPSVGVAGGNTTCGNFRLSTGSGTTATDSSTFGDHGTITAGGGAWIARNDGTLIGAGKGKFLSVPDGDAYIERALWVYTAAASHDIELLEARTAHNSNMGVM</sequence>
<dbReference type="SUPFAM" id="SSF49899">
    <property type="entry name" value="Concanavalin A-like lectins/glucanases"/>
    <property type="match status" value="1"/>
</dbReference>
<name>X1MIJ4_9ZZZZ</name>
<evidence type="ECO:0000313" key="1">
    <source>
        <dbReference type="EMBL" id="GAI14515.1"/>
    </source>
</evidence>
<dbReference type="EMBL" id="BARV01006561">
    <property type="protein sequence ID" value="GAI14515.1"/>
    <property type="molecule type" value="Genomic_DNA"/>
</dbReference>
<dbReference type="AlphaFoldDB" id="X1MIJ4"/>
<accession>X1MIJ4</accession>
<dbReference type="Gene3D" id="2.60.120.200">
    <property type="match status" value="1"/>
</dbReference>
<protein>
    <submittedName>
        <fullName evidence="1">Uncharacterized protein</fullName>
    </submittedName>
</protein>
<comment type="caution">
    <text evidence="1">The sequence shown here is derived from an EMBL/GenBank/DDBJ whole genome shotgun (WGS) entry which is preliminary data.</text>
</comment>